<evidence type="ECO:0000313" key="1">
    <source>
        <dbReference type="EMBL" id="RKW69865.1"/>
    </source>
</evidence>
<dbReference type="RefSeq" id="WP_121485536.1">
    <property type="nucleotide sequence ID" value="NZ_QQXL01000006.1"/>
</dbReference>
<reference evidence="1 2" key="1">
    <citation type="submission" date="2018-07" db="EMBL/GenBank/DDBJ databases">
        <title>Arthrobacter sp. nov., isolated from raw cow's milk with high bacterial count.</title>
        <authorList>
            <person name="Hahne J."/>
            <person name="Isele D."/>
            <person name="Lipski A."/>
        </authorList>
    </citation>
    <scope>NUCLEOTIDE SEQUENCE [LARGE SCALE GENOMIC DNA]</scope>
    <source>
        <strain evidence="1 2">JZ R-183</strain>
    </source>
</reference>
<proteinExistence type="predicted"/>
<dbReference type="Proteomes" id="UP000273119">
    <property type="component" value="Unassembled WGS sequence"/>
</dbReference>
<accession>A0A496PHA7</accession>
<keyword evidence="2" id="KW-1185">Reference proteome</keyword>
<organism evidence="1 2">
    <name type="scientific">Galactobacter caseinivorans</name>
    <dbReference type="NCBI Taxonomy" id="2676123"/>
    <lineage>
        <taxon>Bacteria</taxon>
        <taxon>Bacillati</taxon>
        <taxon>Actinomycetota</taxon>
        <taxon>Actinomycetes</taxon>
        <taxon>Micrococcales</taxon>
        <taxon>Micrococcaceae</taxon>
        <taxon>Galactobacter</taxon>
    </lineage>
</organism>
<dbReference type="AlphaFoldDB" id="A0A496PHA7"/>
<gene>
    <name evidence="1" type="ORF">DWQ67_10330</name>
</gene>
<sequence length="276" mass="29764">MNQNTLEIQAAIQGVRSAARQLDLPFNEYPAQPDTMPTPAKADIIAATQAALTAGKDPGTDKNIIGLITRHYLAMHIGIATVQTNNYEQDKLAHEVAEATRLLTAARPIIEESQQHLTAAKDGGIVVSNIESGFTGTAQQVLLHAQASIANARLKAATELIWWAARAQGHNLQYLSGNIACLTLADLTLAQHHGLGLGRKGDADPWLLVSNGVTLNFASDAEEVRRRWTAIHEAEEALHARILAAMPHAHNMPAGKYGEAFNLAVEGKLTYRGQRV</sequence>
<comment type="caution">
    <text evidence="1">The sequence shown here is derived from an EMBL/GenBank/DDBJ whole genome shotgun (WGS) entry which is preliminary data.</text>
</comment>
<protein>
    <submittedName>
        <fullName evidence="1">Uncharacterized protein</fullName>
    </submittedName>
</protein>
<name>A0A496PHA7_9MICC</name>
<evidence type="ECO:0000313" key="2">
    <source>
        <dbReference type="Proteomes" id="UP000273119"/>
    </source>
</evidence>
<dbReference type="EMBL" id="QQXL01000006">
    <property type="protein sequence ID" value="RKW69865.1"/>
    <property type="molecule type" value="Genomic_DNA"/>
</dbReference>